<dbReference type="AlphaFoldDB" id="A0A4Y1RNF1"/>
<reference evidence="1" key="1">
    <citation type="journal article" date="2019" name="Science">
        <title>Mutation of a bHLH transcription factor allowed almond domestication.</title>
        <authorList>
            <person name="Sanchez-Perez R."/>
            <person name="Pavan S."/>
            <person name="Mazzeo R."/>
            <person name="Moldovan C."/>
            <person name="Aiese Cigliano R."/>
            <person name="Del Cueto J."/>
            <person name="Ricciardi F."/>
            <person name="Lotti C."/>
            <person name="Ricciardi L."/>
            <person name="Dicenta F."/>
            <person name="Lopez-Marques R.L."/>
            <person name="Lindberg Moller B."/>
        </authorList>
    </citation>
    <scope>NUCLEOTIDE SEQUENCE</scope>
</reference>
<name>A0A4Y1RNF1_PRUDU</name>
<dbReference type="EMBL" id="AP019302">
    <property type="protein sequence ID" value="BBH05861.1"/>
    <property type="molecule type" value="Genomic_DNA"/>
</dbReference>
<gene>
    <name evidence="1" type="ORF">Prudu_017370</name>
</gene>
<organism evidence="1">
    <name type="scientific">Prunus dulcis</name>
    <name type="common">Almond</name>
    <name type="synonym">Amygdalus dulcis</name>
    <dbReference type="NCBI Taxonomy" id="3755"/>
    <lineage>
        <taxon>Eukaryota</taxon>
        <taxon>Viridiplantae</taxon>
        <taxon>Streptophyta</taxon>
        <taxon>Embryophyta</taxon>
        <taxon>Tracheophyta</taxon>
        <taxon>Spermatophyta</taxon>
        <taxon>Magnoliopsida</taxon>
        <taxon>eudicotyledons</taxon>
        <taxon>Gunneridae</taxon>
        <taxon>Pentapetalae</taxon>
        <taxon>rosids</taxon>
        <taxon>fabids</taxon>
        <taxon>Rosales</taxon>
        <taxon>Rosaceae</taxon>
        <taxon>Amygdaloideae</taxon>
        <taxon>Amygdaleae</taxon>
        <taxon>Prunus</taxon>
    </lineage>
</organism>
<sequence>MTDLNPGAALSWPENHVFQRRFLRSHRTSSSKFSFVSPPNQSSKAVEVRGIHHRANLSFRAKVEKFGIGQKQGKLCRNFGRSLREF</sequence>
<evidence type="ECO:0000313" key="1">
    <source>
        <dbReference type="EMBL" id="BBH05861.1"/>
    </source>
</evidence>
<proteinExistence type="predicted"/>
<accession>A0A4Y1RNF1</accession>
<protein>
    <submittedName>
        <fullName evidence="1">Uncharacterized protein</fullName>
    </submittedName>
</protein>